<name>A0ABD3NQQ4_9STRA</name>
<accession>A0ABD3NQQ4</accession>
<comment type="caution">
    <text evidence="1">The sequence shown here is derived from an EMBL/GenBank/DDBJ whole genome shotgun (WGS) entry which is preliminary data.</text>
</comment>
<sequence length="227" mass="25243">MTYYKYRFQQGNMDVPNATVQTDATDTIPLVNNASPVINPTIKEANADEENSTTSSYMRRQSSGSFTAGSDSVKALTIIAEMLDTYNNMIETNTKSIQENAAVQKTNFFAMQTSLESVIDAINHISQRAASLETTAQKNAENLSAISDELVAQSNPIVHNRMDEIKQKIDETERDIVFLKNCVESSSESIQIIEGRLGHLEGRVSNIERLLTKHKKQHQNDVVAKMA</sequence>
<protein>
    <submittedName>
        <fullName evidence="1">Uncharacterized protein</fullName>
    </submittedName>
</protein>
<evidence type="ECO:0000313" key="2">
    <source>
        <dbReference type="Proteomes" id="UP001530400"/>
    </source>
</evidence>
<dbReference type="EMBL" id="JALLPJ020001002">
    <property type="protein sequence ID" value="KAL3778157.1"/>
    <property type="molecule type" value="Genomic_DNA"/>
</dbReference>
<dbReference type="Proteomes" id="UP001530400">
    <property type="component" value="Unassembled WGS sequence"/>
</dbReference>
<evidence type="ECO:0000313" key="1">
    <source>
        <dbReference type="EMBL" id="KAL3778157.1"/>
    </source>
</evidence>
<proteinExistence type="predicted"/>
<keyword evidence="2" id="KW-1185">Reference proteome</keyword>
<reference evidence="1 2" key="1">
    <citation type="submission" date="2024-10" db="EMBL/GenBank/DDBJ databases">
        <title>Updated reference genomes for cyclostephanoid diatoms.</title>
        <authorList>
            <person name="Roberts W.R."/>
            <person name="Alverson A.J."/>
        </authorList>
    </citation>
    <scope>NUCLEOTIDE SEQUENCE [LARGE SCALE GENOMIC DNA]</scope>
    <source>
        <strain evidence="1 2">AJA010-31</strain>
    </source>
</reference>
<organism evidence="1 2">
    <name type="scientific">Cyclotella atomus</name>
    <dbReference type="NCBI Taxonomy" id="382360"/>
    <lineage>
        <taxon>Eukaryota</taxon>
        <taxon>Sar</taxon>
        <taxon>Stramenopiles</taxon>
        <taxon>Ochrophyta</taxon>
        <taxon>Bacillariophyta</taxon>
        <taxon>Coscinodiscophyceae</taxon>
        <taxon>Thalassiosirophycidae</taxon>
        <taxon>Stephanodiscales</taxon>
        <taxon>Stephanodiscaceae</taxon>
        <taxon>Cyclotella</taxon>
    </lineage>
</organism>
<gene>
    <name evidence="1" type="ORF">ACHAWO_006994</name>
</gene>
<dbReference type="AlphaFoldDB" id="A0ABD3NQQ4"/>